<reference evidence="1 2" key="1">
    <citation type="submission" date="2019-07" db="EMBL/GenBank/DDBJ databases">
        <title>Qingshengfaniella alkalisoli gen. nov., sp. nov., isolated from saline soil.</title>
        <authorList>
            <person name="Xu L."/>
            <person name="Huang X.-X."/>
            <person name="Sun J.-Q."/>
        </authorList>
    </citation>
    <scope>NUCLEOTIDE SEQUENCE [LARGE SCALE GENOMIC DNA]</scope>
    <source>
        <strain evidence="1 2">DSM 27279</strain>
    </source>
</reference>
<evidence type="ECO:0000313" key="1">
    <source>
        <dbReference type="EMBL" id="TSH98650.1"/>
    </source>
</evidence>
<name>A0A556B0F8_9BURK</name>
<evidence type="ECO:0000313" key="2">
    <source>
        <dbReference type="Proteomes" id="UP000318405"/>
    </source>
</evidence>
<gene>
    <name evidence="1" type="ORF">FOZ76_02560</name>
</gene>
<dbReference type="InterPro" id="IPR021519">
    <property type="entry name" value="DUF3182"/>
</dbReference>
<dbReference type="SUPFAM" id="SSF56059">
    <property type="entry name" value="Glutathione synthetase ATP-binding domain-like"/>
    <property type="match status" value="1"/>
</dbReference>
<dbReference type="OrthoDB" id="8648979at2"/>
<keyword evidence="2" id="KW-1185">Reference proteome</keyword>
<accession>A0A556B0F8</accession>
<proteinExistence type="predicted"/>
<sequence>MPRPTAGPRHVALHSLRAREAIHERESHGALARRLAALLKADFVGDYDAALHTHPGMYLVPSDTLVGPDWNERGLDAEDRLFGGVVPFGFLATKAITHALVVPHAHAPRGWNPAFGATVRDCVLVGLTAFTHADALAAGHRLLQAGPVRIKAVRASAGRGQEVVRTPAALTEALAALDAGELAEYGIVLEEDLSDVSTFSIGQVRVGGLQASYYGVQRLTRDNRGELVYGGSALHVARGGFDALAALPLPPVVAAALAQARAYDEAATRCYPSLIASRRNYDTVVGHNARGERRAGVLEQSWRIGGASGAEVLALEALANDPTLLYTQAATLELFGAHTHPPPNAVVLFHGVDDEMGPLLKCAMPEIPPHFVLPVLP</sequence>
<dbReference type="Proteomes" id="UP000318405">
    <property type="component" value="Unassembled WGS sequence"/>
</dbReference>
<dbReference type="EMBL" id="VLTJ01000004">
    <property type="protein sequence ID" value="TSH98650.1"/>
    <property type="molecule type" value="Genomic_DNA"/>
</dbReference>
<protein>
    <submittedName>
        <fullName evidence="1">DUF3182 family protein</fullName>
    </submittedName>
</protein>
<comment type="caution">
    <text evidence="1">The sequence shown here is derived from an EMBL/GenBank/DDBJ whole genome shotgun (WGS) entry which is preliminary data.</text>
</comment>
<dbReference type="RefSeq" id="WP_143946557.1">
    <property type="nucleotide sequence ID" value="NZ_BAABMB010000001.1"/>
</dbReference>
<dbReference type="Pfam" id="PF11379">
    <property type="entry name" value="DUF3182"/>
    <property type="match status" value="1"/>
</dbReference>
<organism evidence="1 2">
    <name type="scientific">Verticiella sediminum</name>
    <dbReference type="NCBI Taxonomy" id="1247510"/>
    <lineage>
        <taxon>Bacteria</taxon>
        <taxon>Pseudomonadati</taxon>
        <taxon>Pseudomonadota</taxon>
        <taxon>Betaproteobacteria</taxon>
        <taxon>Burkholderiales</taxon>
        <taxon>Alcaligenaceae</taxon>
        <taxon>Verticiella</taxon>
    </lineage>
</organism>
<dbReference type="AlphaFoldDB" id="A0A556B0F8"/>